<sequence length="107" mass="12263">MQEFSGRTITPSEAARPVREHIIKEQRRAPPEEKRPPVVPLPAFQQAFGSTEIGKFAEAFSRAEVAHETEESSDNFMFESFHDWDGPPELQWTSQPASREIKCEDNF</sequence>
<comment type="caution">
    <text evidence="2">The sequence shown here is derived from an EMBL/GenBank/DDBJ whole genome shotgun (WGS) entry which is preliminary data.</text>
</comment>
<evidence type="ECO:0000313" key="3">
    <source>
        <dbReference type="Proteomes" id="UP000838756"/>
    </source>
</evidence>
<name>A0A8S4QQW7_9NEOP</name>
<gene>
    <name evidence="2" type="primary">jg9890</name>
    <name evidence="2" type="ORF">PAEG_LOCUS4379</name>
</gene>
<protein>
    <submittedName>
        <fullName evidence="2">Jg9890 protein</fullName>
    </submittedName>
</protein>
<organism evidence="2 3">
    <name type="scientific">Pararge aegeria aegeria</name>
    <dbReference type="NCBI Taxonomy" id="348720"/>
    <lineage>
        <taxon>Eukaryota</taxon>
        <taxon>Metazoa</taxon>
        <taxon>Ecdysozoa</taxon>
        <taxon>Arthropoda</taxon>
        <taxon>Hexapoda</taxon>
        <taxon>Insecta</taxon>
        <taxon>Pterygota</taxon>
        <taxon>Neoptera</taxon>
        <taxon>Endopterygota</taxon>
        <taxon>Lepidoptera</taxon>
        <taxon>Glossata</taxon>
        <taxon>Ditrysia</taxon>
        <taxon>Papilionoidea</taxon>
        <taxon>Nymphalidae</taxon>
        <taxon>Satyrinae</taxon>
        <taxon>Satyrini</taxon>
        <taxon>Parargina</taxon>
        <taxon>Pararge</taxon>
    </lineage>
</organism>
<dbReference type="EMBL" id="CAKXAJ010015023">
    <property type="protein sequence ID" value="CAH2216329.1"/>
    <property type="molecule type" value="Genomic_DNA"/>
</dbReference>
<dbReference type="AlphaFoldDB" id="A0A8S4QQW7"/>
<feature type="region of interest" description="Disordered" evidence="1">
    <location>
        <begin position="1"/>
        <end position="39"/>
    </location>
</feature>
<evidence type="ECO:0000313" key="2">
    <source>
        <dbReference type="EMBL" id="CAH2216329.1"/>
    </source>
</evidence>
<feature type="compositionally biased region" description="Polar residues" evidence="1">
    <location>
        <begin position="1"/>
        <end position="11"/>
    </location>
</feature>
<evidence type="ECO:0000256" key="1">
    <source>
        <dbReference type="SAM" id="MobiDB-lite"/>
    </source>
</evidence>
<accession>A0A8S4QQW7</accession>
<reference evidence="2" key="1">
    <citation type="submission" date="2022-03" db="EMBL/GenBank/DDBJ databases">
        <authorList>
            <person name="Lindestad O."/>
        </authorList>
    </citation>
    <scope>NUCLEOTIDE SEQUENCE</scope>
</reference>
<feature type="compositionally biased region" description="Basic and acidic residues" evidence="1">
    <location>
        <begin position="16"/>
        <end position="36"/>
    </location>
</feature>
<dbReference type="Proteomes" id="UP000838756">
    <property type="component" value="Unassembled WGS sequence"/>
</dbReference>
<keyword evidence="3" id="KW-1185">Reference proteome</keyword>
<proteinExistence type="predicted"/>
<dbReference type="OrthoDB" id="7467148at2759"/>